<feature type="compositionally biased region" description="Gly residues" evidence="6">
    <location>
        <begin position="314"/>
        <end position="324"/>
    </location>
</feature>
<feature type="region of interest" description="Disordered" evidence="6">
    <location>
        <begin position="766"/>
        <end position="890"/>
    </location>
</feature>
<dbReference type="Gene3D" id="3.30.730.10">
    <property type="entry name" value="AP2/ERF domain"/>
    <property type="match status" value="1"/>
</dbReference>
<keyword evidence="3" id="KW-0238">DNA-binding</keyword>
<dbReference type="GO" id="GO:0003677">
    <property type="term" value="F:DNA binding"/>
    <property type="evidence" value="ECO:0007669"/>
    <property type="project" value="UniProtKB-KW"/>
</dbReference>
<feature type="compositionally biased region" description="Low complexity" evidence="6">
    <location>
        <begin position="833"/>
        <end position="866"/>
    </location>
</feature>
<evidence type="ECO:0000313" key="9">
    <source>
        <dbReference type="Proteomes" id="UP000722791"/>
    </source>
</evidence>
<dbReference type="InterPro" id="IPR036955">
    <property type="entry name" value="AP2/ERF_dom_sf"/>
</dbReference>
<comment type="subcellular location">
    <subcellularLocation>
        <location evidence="1">Nucleus</location>
    </subcellularLocation>
</comment>
<feature type="compositionally biased region" description="Low complexity" evidence="6">
    <location>
        <begin position="494"/>
        <end position="504"/>
    </location>
</feature>
<feature type="compositionally biased region" description="Low complexity" evidence="6">
    <location>
        <begin position="968"/>
        <end position="989"/>
    </location>
</feature>
<feature type="region of interest" description="Disordered" evidence="6">
    <location>
        <begin position="65"/>
        <end position="167"/>
    </location>
</feature>
<dbReference type="AlphaFoldDB" id="A0A8J4LXQ1"/>
<feature type="domain" description="AP2/ERF" evidence="7">
    <location>
        <begin position="383"/>
        <end position="438"/>
    </location>
</feature>
<dbReference type="GO" id="GO:0005634">
    <property type="term" value="C:nucleus"/>
    <property type="evidence" value="ECO:0007669"/>
    <property type="project" value="UniProtKB-SubCell"/>
</dbReference>
<feature type="region of interest" description="Disordered" evidence="6">
    <location>
        <begin position="902"/>
        <end position="1078"/>
    </location>
</feature>
<protein>
    <recommendedName>
        <fullName evidence="7">AP2/ERF domain-containing protein</fullName>
    </recommendedName>
</protein>
<dbReference type="PANTHER" id="PTHR31677">
    <property type="entry name" value="AP2 DOMAIN CLASS TRANSCRIPTION FACTOR"/>
    <property type="match status" value="1"/>
</dbReference>
<feature type="region of interest" description="Disordered" evidence="6">
    <location>
        <begin position="473"/>
        <end position="589"/>
    </location>
</feature>
<dbReference type="PANTHER" id="PTHR31677:SF196">
    <property type="entry name" value="ETHYLENE-RESPONSIVE TRANSCRIPTION FACTOR ERF109"/>
    <property type="match status" value="1"/>
</dbReference>
<keyword evidence="5" id="KW-0539">Nucleus</keyword>
<feature type="compositionally biased region" description="Low complexity" evidence="6">
    <location>
        <begin position="95"/>
        <end position="117"/>
    </location>
</feature>
<feature type="compositionally biased region" description="Gly residues" evidence="6">
    <location>
        <begin position="946"/>
        <end position="960"/>
    </location>
</feature>
<name>A0A8J4LXQ1_9CHLO</name>
<feature type="compositionally biased region" description="Low complexity" evidence="6">
    <location>
        <begin position="564"/>
        <end position="589"/>
    </location>
</feature>
<feature type="compositionally biased region" description="Gly residues" evidence="6">
    <location>
        <begin position="990"/>
        <end position="1002"/>
    </location>
</feature>
<dbReference type="GO" id="GO:0003700">
    <property type="term" value="F:DNA-binding transcription factor activity"/>
    <property type="evidence" value="ECO:0007669"/>
    <property type="project" value="InterPro"/>
</dbReference>
<feature type="compositionally biased region" description="Gly residues" evidence="6">
    <location>
        <begin position="782"/>
        <end position="795"/>
    </location>
</feature>
<sequence>MTDAAHGSCGGGAGGGGNEAVGPASLSGEVMAMQTGAALGSAHPRLPAANGSDIADVASSGGGAGMGSLQPFHSGGLQDIPQASATAGGQGGGSSSILQHLLGPSSLSGPGASPFGSQPQQSAGPLTGGGLQQLAPGTSAPQQPSHAQQQSQQQQQQQSQQQPQQQSLAVTPNVLAMLAALTASQPVAAGANQGGAGGAAAGGTAGGLQIPRPAPLGLTALATLAAKQQAGANAAGGGGAAPGGAGGAARAGSGGGAAGNGGGNGGAAGAATATQLNPINLQAALQAAAASALMAAQRSAVAAAVQHAQGGLDGHAVGAGSGGGDARKRKRSSPSPPAGGTAAAVARMVASGTHHLGSGGAILGGLGDGAEADRDSPCRNQTGYVGVRMRKWGMFAAEIRDGDKRRWLGSFGTAHEAGLAYDAAAIVQKGTKAKTNFSYMDYETNPRAGAETMPHVRWDLLPEEVAQQMAARAVPNKGGRLGIGTPAASRPRGASKGPPAAAAASGGGGGGSGPQPRIPSAGGSHAGWTYTDPLLPPPKRTSIGGGPRYAPPAVTGMPHGHITRASAGAAGSAGSGRALQTHTHPHGAVGAAAAAAGAYPPYGGAATGNPTPSGPSAAAAAAVVPPASQADGVGGLDPAEGPGDGPEPNGRGVGHAHMMPPGYDPRVIPGAYPPDMMDAIDPYGPPPYSAPYNHGHSGGMLPPGHSGHYYTDPNGDAYYYDVPPYYVEEEEEELAAAAAAGHPYAMSYYGVPPPHPHMPPHIYHPNHGVMAPPTRLPYSRSGGSGGSSGGGGAGAGVLRAPHHHAGQSAGLPAEYADEAVDPGPLPPDIRMRSLPSHPSHGHPHAYTGRGAATGASGGAAAVAAGAHPTSVSNDPQGPHGSISHHPSYPPYAQAHQTAAEVYPPGRRHGPSGGGGGAATAGASTAAGTSAALHHAHVSGGAPPQGFGAGAGGGGGGGGGHHNSHAQHSHNQGHLGHSQAHHQQQQHQQQHGGGGGGAGGGAGPLHPPGGAPQGAMAPIHPSHHPHHTQHAAPQQQQQQQQQQQHHQHQHQQHHPGQMHHHHHHGAQGQEGGGAGAGSDQTELYYQKFHELTQAIKKVAGESGMPDGASGSGGGSANGAGLDDVIRNLSFFTGRR</sequence>
<gene>
    <name evidence="8" type="ORF">Vretimale_16763</name>
</gene>
<feature type="compositionally biased region" description="Gly residues" evidence="6">
    <location>
        <begin position="234"/>
        <end position="268"/>
    </location>
</feature>
<organism evidence="8 9">
    <name type="scientific">Volvox reticuliferus</name>
    <dbReference type="NCBI Taxonomy" id="1737510"/>
    <lineage>
        <taxon>Eukaryota</taxon>
        <taxon>Viridiplantae</taxon>
        <taxon>Chlorophyta</taxon>
        <taxon>core chlorophytes</taxon>
        <taxon>Chlorophyceae</taxon>
        <taxon>CS clade</taxon>
        <taxon>Chlamydomonadales</taxon>
        <taxon>Volvocaceae</taxon>
        <taxon>Volvox</taxon>
    </lineage>
</organism>
<feature type="region of interest" description="Disordered" evidence="6">
    <location>
        <begin position="1"/>
        <end position="24"/>
    </location>
</feature>
<feature type="compositionally biased region" description="Low complexity" evidence="6">
    <location>
        <begin position="139"/>
        <end position="167"/>
    </location>
</feature>
<keyword evidence="2" id="KW-0805">Transcription regulation</keyword>
<feature type="compositionally biased region" description="Low complexity" evidence="6">
    <location>
        <begin position="615"/>
        <end position="628"/>
    </location>
</feature>
<evidence type="ECO:0000256" key="5">
    <source>
        <dbReference type="ARBA" id="ARBA00023242"/>
    </source>
</evidence>
<feature type="region of interest" description="Disordered" evidence="6">
    <location>
        <begin position="314"/>
        <end position="343"/>
    </location>
</feature>
<dbReference type="InterPro" id="IPR001471">
    <property type="entry name" value="AP2/ERF_dom"/>
</dbReference>
<feature type="region of interest" description="Disordered" evidence="6">
    <location>
        <begin position="607"/>
        <end position="660"/>
    </location>
</feature>
<evidence type="ECO:0000256" key="3">
    <source>
        <dbReference type="ARBA" id="ARBA00023125"/>
    </source>
</evidence>
<comment type="caution">
    <text evidence="8">The sequence shown here is derived from an EMBL/GenBank/DDBJ whole genome shotgun (WGS) entry which is preliminary data.</text>
</comment>
<evidence type="ECO:0000256" key="2">
    <source>
        <dbReference type="ARBA" id="ARBA00023015"/>
    </source>
</evidence>
<feature type="compositionally biased region" description="Basic residues" evidence="6">
    <location>
        <begin position="1044"/>
        <end position="1064"/>
    </location>
</feature>
<evidence type="ECO:0000256" key="4">
    <source>
        <dbReference type="ARBA" id="ARBA00023163"/>
    </source>
</evidence>
<dbReference type="PROSITE" id="PS51032">
    <property type="entry name" value="AP2_ERF"/>
    <property type="match status" value="1"/>
</dbReference>
<dbReference type="SMART" id="SM00380">
    <property type="entry name" value="AP2"/>
    <property type="match status" value="1"/>
</dbReference>
<keyword evidence="4" id="KW-0804">Transcription</keyword>
<evidence type="ECO:0000256" key="1">
    <source>
        <dbReference type="ARBA" id="ARBA00004123"/>
    </source>
</evidence>
<feature type="region of interest" description="Disordered" evidence="6">
    <location>
        <begin position="1099"/>
        <end position="1119"/>
    </location>
</feature>
<dbReference type="EMBL" id="BNCQ01000051">
    <property type="protein sequence ID" value="GIM13734.1"/>
    <property type="molecule type" value="Genomic_DNA"/>
</dbReference>
<feature type="compositionally biased region" description="Low complexity" evidence="6">
    <location>
        <begin position="636"/>
        <end position="650"/>
    </location>
</feature>
<evidence type="ECO:0000259" key="7">
    <source>
        <dbReference type="PROSITE" id="PS51032"/>
    </source>
</evidence>
<dbReference type="CDD" id="cd00018">
    <property type="entry name" value="AP2"/>
    <property type="match status" value="1"/>
</dbReference>
<dbReference type="InterPro" id="IPR016177">
    <property type="entry name" value="DNA-bd_dom_sf"/>
</dbReference>
<feature type="compositionally biased region" description="Gly residues" evidence="6">
    <location>
        <begin position="8"/>
        <end position="19"/>
    </location>
</feature>
<proteinExistence type="predicted"/>
<feature type="compositionally biased region" description="Low complexity" evidence="6">
    <location>
        <begin position="919"/>
        <end position="931"/>
    </location>
</feature>
<feature type="compositionally biased region" description="Low complexity" evidence="6">
    <location>
        <begin position="1029"/>
        <end position="1043"/>
    </location>
</feature>
<accession>A0A8J4LXQ1</accession>
<feature type="region of interest" description="Disordered" evidence="6">
    <location>
        <begin position="232"/>
        <end position="268"/>
    </location>
</feature>
<evidence type="ECO:0000256" key="6">
    <source>
        <dbReference type="SAM" id="MobiDB-lite"/>
    </source>
</evidence>
<dbReference type="Proteomes" id="UP000722791">
    <property type="component" value="Unassembled WGS sequence"/>
</dbReference>
<reference evidence="8" key="1">
    <citation type="journal article" date="2021" name="Proc. Natl. Acad. Sci. U.S.A.">
        <title>Three genomes in the algal genus Volvox reveal the fate of a haploid sex-determining region after a transition to homothallism.</title>
        <authorList>
            <person name="Yamamoto K."/>
            <person name="Hamaji T."/>
            <person name="Kawai-Toyooka H."/>
            <person name="Matsuzaki R."/>
            <person name="Takahashi F."/>
            <person name="Nishimura Y."/>
            <person name="Kawachi M."/>
            <person name="Noguchi H."/>
            <person name="Minakuchi Y."/>
            <person name="Umen J.G."/>
            <person name="Toyoda A."/>
            <person name="Nozaki H."/>
        </authorList>
    </citation>
    <scope>NUCLEOTIDE SEQUENCE</scope>
    <source>
        <strain evidence="8">NIES-3785</strain>
    </source>
</reference>
<dbReference type="SUPFAM" id="SSF54171">
    <property type="entry name" value="DNA-binding domain"/>
    <property type="match status" value="1"/>
</dbReference>
<evidence type="ECO:0000313" key="8">
    <source>
        <dbReference type="EMBL" id="GIM13734.1"/>
    </source>
</evidence>